<accession>F5YAL4</accession>
<gene>
    <name evidence="3" type="ordered locus">TREAZ_1996</name>
</gene>
<dbReference type="InParanoid" id="F5YAL4"/>
<evidence type="ECO:0000256" key="1">
    <source>
        <dbReference type="SAM" id="MobiDB-lite"/>
    </source>
</evidence>
<keyword evidence="2" id="KW-0812">Transmembrane</keyword>
<protein>
    <submittedName>
        <fullName evidence="3">Uncharacterized protein</fullName>
    </submittedName>
</protein>
<feature type="transmembrane region" description="Helical" evidence="2">
    <location>
        <begin position="12"/>
        <end position="31"/>
    </location>
</feature>
<feature type="region of interest" description="Disordered" evidence="1">
    <location>
        <begin position="108"/>
        <end position="130"/>
    </location>
</feature>
<dbReference type="EMBL" id="CP001841">
    <property type="protein sequence ID" value="AEF80279.1"/>
    <property type="molecule type" value="Genomic_DNA"/>
</dbReference>
<dbReference type="eggNOG" id="ENOG5032M8Z">
    <property type="taxonomic scope" value="Bacteria"/>
</dbReference>
<name>F5YAL4_LEAAZ</name>
<evidence type="ECO:0000313" key="3">
    <source>
        <dbReference type="EMBL" id="AEF80279.1"/>
    </source>
</evidence>
<keyword evidence="4" id="KW-1185">Reference proteome</keyword>
<reference evidence="4" key="1">
    <citation type="submission" date="2009-12" db="EMBL/GenBank/DDBJ databases">
        <title>Complete sequence of Treponema azotonutricium strain ZAS-9.</title>
        <authorList>
            <person name="Tetu S.G."/>
            <person name="Matson E."/>
            <person name="Ren Q."/>
            <person name="Seshadri R."/>
            <person name="Elbourne L."/>
            <person name="Hassan K.A."/>
            <person name="Durkin A."/>
            <person name="Radune D."/>
            <person name="Mohamoud Y."/>
            <person name="Shay R."/>
            <person name="Jin S."/>
            <person name="Zhang X."/>
            <person name="Lucey K."/>
            <person name="Ballor N.R."/>
            <person name="Ottesen E."/>
            <person name="Rosenthal R."/>
            <person name="Allen A."/>
            <person name="Leadbetter J.R."/>
            <person name="Paulsen I.T."/>
        </authorList>
    </citation>
    <scope>NUCLEOTIDE SEQUENCE [LARGE SCALE GENOMIC DNA]</scope>
    <source>
        <strain evidence="4">ATCC BAA-888 / DSM 13862 / ZAS-9</strain>
    </source>
</reference>
<keyword evidence="2" id="KW-1133">Transmembrane helix</keyword>
<keyword evidence="2" id="KW-0472">Membrane</keyword>
<dbReference type="AlphaFoldDB" id="F5YAL4"/>
<reference evidence="3 4" key="2">
    <citation type="journal article" date="2011" name="ISME J.">
        <title>RNA-seq reveals cooperative metabolic interactions between two termite-gut spirochete species in co-culture.</title>
        <authorList>
            <person name="Rosenthal A.Z."/>
            <person name="Matson E.G."/>
            <person name="Eldar A."/>
            <person name="Leadbetter J.R."/>
        </authorList>
    </citation>
    <scope>NUCLEOTIDE SEQUENCE [LARGE SCALE GENOMIC DNA]</scope>
    <source>
        <strain evidence="4">ATCC BAA-888 / DSM 13862 / ZAS-9</strain>
    </source>
</reference>
<dbReference type="RefSeq" id="WP_015710046.1">
    <property type="nucleotide sequence ID" value="NC_015577.1"/>
</dbReference>
<feature type="compositionally biased region" description="Basic and acidic residues" evidence="1">
    <location>
        <begin position="113"/>
        <end position="130"/>
    </location>
</feature>
<dbReference type="STRING" id="545695.TREAZ_1996"/>
<dbReference type="KEGG" id="taz:TREAZ_1996"/>
<evidence type="ECO:0000256" key="2">
    <source>
        <dbReference type="SAM" id="Phobius"/>
    </source>
</evidence>
<organism evidence="3 4">
    <name type="scientific">Leadbettera azotonutricia (strain ATCC BAA-888 / DSM 13862 / ZAS-9)</name>
    <name type="common">Treponema azotonutricium</name>
    <dbReference type="NCBI Taxonomy" id="545695"/>
    <lineage>
        <taxon>Bacteria</taxon>
        <taxon>Pseudomonadati</taxon>
        <taxon>Spirochaetota</taxon>
        <taxon>Spirochaetia</taxon>
        <taxon>Spirochaetales</taxon>
        <taxon>Breznakiellaceae</taxon>
        <taxon>Leadbettera</taxon>
    </lineage>
</organism>
<dbReference type="Proteomes" id="UP000009222">
    <property type="component" value="Chromosome"/>
</dbReference>
<proteinExistence type="predicted"/>
<dbReference type="OrthoDB" id="123053at2"/>
<dbReference type="HOGENOM" id="CLU_139601_1_1_12"/>
<sequence>MNKKFAKHGFVGILIFLAAIAVFSIAAMLLWNWLVPPIFGLPAISYLQALGLMVLVRILLSGLPFNGIRAMRGAALWGKNNPIREKWMNMTEEERNEFVMRERGFHNHFHGHARGEGHAKGDDTKGKEND</sequence>
<evidence type="ECO:0000313" key="4">
    <source>
        <dbReference type="Proteomes" id="UP000009222"/>
    </source>
</evidence>
<feature type="transmembrane region" description="Helical" evidence="2">
    <location>
        <begin position="43"/>
        <end position="63"/>
    </location>
</feature>